<dbReference type="PANTHER" id="PTHR35936:SF17">
    <property type="entry name" value="ARGININE-BINDING EXTRACELLULAR PROTEIN ARTP"/>
    <property type="match status" value="1"/>
</dbReference>
<feature type="domain" description="Solute-binding protein family 3/N-terminal" evidence="4">
    <location>
        <begin position="55"/>
        <end position="273"/>
    </location>
</feature>
<organism evidence="5 6">
    <name type="scientific">Pararhizobium capsulatum DSM 1112</name>
    <dbReference type="NCBI Taxonomy" id="1121113"/>
    <lineage>
        <taxon>Bacteria</taxon>
        <taxon>Pseudomonadati</taxon>
        <taxon>Pseudomonadota</taxon>
        <taxon>Alphaproteobacteria</taxon>
        <taxon>Hyphomicrobiales</taxon>
        <taxon>Rhizobiaceae</taxon>
        <taxon>Rhizobium/Agrobacterium group</taxon>
        <taxon>Pararhizobium</taxon>
    </lineage>
</organism>
<protein>
    <submittedName>
        <fullName evidence="5">Polar amino acid transport system substrate-binding protein</fullName>
    </submittedName>
</protein>
<feature type="chain" id="PRO_5046784682" evidence="3">
    <location>
        <begin position="30"/>
        <end position="288"/>
    </location>
</feature>
<keyword evidence="6" id="KW-1185">Reference proteome</keyword>
<dbReference type="InterPro" id="IPR001638">
    <property type="entry name" value="Solute-binding_3/MltF_N"/>
</dbReference>
<evidence type="ECO:0000256" key="2">
    <source>
        <dbReference type="ARBA" id="ARBA00022729"/>
    </source>
</evidence>
<evidence type="ECO:0000256" key="1">
    <source>
        <dbReference type="ARBA" id="ARBA00004418"/>
    </source>
</evidence>
<gene>
    <name evidence="5" type="ORF">QO002_006167</name>
</gene>
<keyword evidence="2 3" id="KW-0732">Signal</keyword>
<dbReference type="CDD" id="cd13530">
    <property type="entry name" value="PBP2_peptides_like"/>
    <property type="match status" value="1"/>
</dbReference>
<dbReference type="Gene3D" id="3.40.190.10">
    <property type="entry name" value="Periplasmic binding protein-like II"/>
    <property type="match status" value="2"/>
</dbReference>
<evidence type="ECO:0000313" key="6">
    <source>
        <dbReference type="Proteomes" id="UP001230207"/>
    </source>
</evidence>
<dbReference type="EMBL" id="JAUSVF010000006">
    <property type="protein sequence ID" value="MDQ0323960.1"/>
    <property type="molecule type" value="Genomic_DNA"/>
</dbReference>
<dbReference type="Proteomes" id="UP001230207">
    <property type="component" value="Unassembled WGS sequence"/>
</dbReference>
<dbReference type="SMART" id="SM00062">
    <property type="entry name" value="PBPb"/>
    <property type="match status" value="1"/>
</dbReference>
<comment type="subcellular location">
    <subcellularLocation>
        <location evidence="1">Periplasm</location>
    </subcellularLocation>
</comment>
<name>A0ABU0C2Q5_9HYPH</name>
<accession>A0ABU0C2Q5</accession>
<evidence type="ECO:0000256" key="3">
    <source>
        <dbReference type="SAM" id="SignalP"/>
    </source>
</evidence>
<dbReference type="Pfam" id="PF00497">
    <property type="entry name" value="SBP_bac_3"/>
    <property type="match status" value="1"/>
</dbReference>
<dbReference type="RefSeq" id="WP_307237133.1">
    <property type="nucleotide sequence ID" value="NZ_JAUSVF010000006.1"/>
</dbReference>
<reference evidence="5 6" key="1">
    <citation type="submission" date="2023-07" db="EMBL/GenBank/DDBJ databases">
        <title>Genomic Encyclopedia of Type Strains, Phase IV (KMG-IV): sequencing the most valuable type-strain genomes for metagenomic binning, comparative biology and taxonomic classification.</title>
        <authorList>
            <person name="Goeker M."/>
        </authorList>
    </citation>
    <scope>NUCLEOTIDE SEQUENCE [LARGE SCALE GENOMIC DNA]</scope>
    <source>
        <strain evidence="5 6">DSM 1112</strain>
    </source>
</reference>
<sequence length="288" mass="30806">MTRFNTSMIPAMVAAVLAVNPVTAPFAHASEQKYGDCVVTGAFGKYKLEPSQSGLLTILATLPAPGDYNGDTAEQVKSGYSYCLAAEIAHRGGVPAITVKNVSFDALVSGRSKDFDVAILQLFKTPEREKVADFSTPYLRVNTGILVRSNSKIDDTTIKDAKIGVLLGSINDIFVKETLKPSQAPAQFQSISDMVTALMARQIDAILLDTTLTMIIAKQTGGKLKVIGQYEAGGDAAVLLAKGSANTKIVDKIIEELRGEGRLDSLLEEQLAPFMGGNPKDLPVWKVK</sequence>
<dbReference type="SUPFAM" id="SSF53850">
    <property type="entry name" value="Periplasmic binding protein-like II"/>
    <property type="match status" value="1"/>
</dbReference>
<feature type="signal peptide" evidence="3">
    <location>
        <begin position="1"/>
        <end position="29"/>
    </location>
</feature>
<comment type="caution">
    <text evidence="5">The sequence shown here is derived from an EMBL/GenBank/DDBJ whole genome shotgun (WGS) entry which is preliminary data.</text>
</comment>
<evidence type="ECO:0000259" key="4">
    <source>
        <dbReference type="SMART" id="SM00062"/>
    </source>
</evidence>
<proteinExistence type="predicted"/>
<evidence type="ECO:0000313" key="5">
    <source>
        <dbReference type="EMBL" id="MDQ0323960.1"/>
    </source>
</evidence>
<dbReference type="PANTHER" id="PTHR35936">
    <property type="entry name" value="MEMBRANE-BOUND LYTIC MUREIN TRANSGLYCOSYLASE F"/>
    <property type="match status" value="1"/>
</dbReference>